<dbReference type="GO" id="GO:0051539">
    <property type="term" value="F:4 iron, 4 sulfur cluster binding"/>
    <property type="evidence" value="ECO:0007669"/>
    <property type="project" value="TreeGrafter"/>
</dbReference>
<feature type="domain" description="Radical SAM core" evidence="1">
    <location>
        <begin position="160"/>
        <end position="403"/>
    </location>
</feature>
<dbReference type="GO" id="GO:0006779">
    <property type="term" value="P:porphyrin-containing compound biosynthetic process"/>
    <property type="evidence" value="ECO:0007669"/>
    <property type="project" value="TreeGrafter"/>
</dbReference>
<accession>A0A371AWH3</accession>
<dbReference type="GO" id="GO:0005737">
    <property type="term" value="C:cytoplasm"/>
    <property type="evidence" value="ECO:0007669"/>
    <property type="project" value="TreeGrafter"/>
</dbReference>
<dbReference type="PANTHER" id="PTHR13932:SF1">
    <property type="entry name" value="OXYGEN-INDEPENDENT COPROPORPHYRINOGEN-III OXIDASE-LIKE PROTEIN HEMZ"/>
    <property type="match status" value="1"/>
</dbReference>
<dbReference type="Gene3D" id="3.80.30.20">
    <property type="entry name" value="tm_1862 like domain"/>
    <property type="match status" value="1"/>
</dbReference>
<dbReference type="SFLD" id="SFLDS00029">
    <property type="entry name" value="Radical_SAM"/>
    <property type="match status" value="1"/>
</dbReference>
<protein>
    <submittedName>
        <fullName evidence="2">Coproporphyrinogen dehydrogenase HemZ</fullName>
        <ecNumber evidence="2">1.3.98.3</ecNumber>
    </submittedName>
</protein>
<dbReference type="EC" id="1.3.98.3" evidence="2"/>
<dbReference type="NCBIfam" id="TIGR03994">
    <property type="entry name" value="rSAM_HemZ"/>
    <property type="match status" value="1"/>
</dbReference>
<dbReference type="SFLD" id="SFLDG01082">
    <property type="entry name" value="B12-binding_domain_containing"/>
    <property type="match status" value="1"/>
</dbReference>
<organism evidence="2 3">
    <name type="scientific">Anaerosacchariphilus polymeriproducens</name>
    <dbReference type="NCBI Taxonomy" id="1812858"/>
    <lineage>
        <taxon>Bacteria</taxon>
        <taxon>Bacillati</taxon>
        <taxon>Bacillota</taxon>
        <taxon>Clostridia</taxon>
        <taxon>Lachnospirales</taxon>
        <taxon>Lachnospiraceae</taxon>
        <taxon>Anaerosacchariphilus</taxon>
    </lineage>
</organism>
<dbReference type="GO" id="GO:0051989">
    <property type="term" value="F:coproporphyrinogen dehydrogenase activity"/>
    <property type="evidence" value="ECO:0007669"/>
    <property type="project" value="UniProtKB-EC"/>
</dbReference>
<dbReference type="SMART" id="SM00729">
    <property type="entry name" value="Elp3"/>
    <property type="match status" value="1"/>
</dbReference>
<dbReference type="PROSITE" id="PS51918">
    <property type="entry name" value="RADICAL_SAM"/>
    <property type="match status" value="1"/>
</dbReference>
<keyword evidence="2" id="KW-0560">Oxidoreductase</keyword>
<dbReference type="Proteomes" id="UP000255036">
    <property type="component" value="Unassembled WGS sequence"/>
</dbReference>
<evidence type="ECO:0000313" key="3">
    <source>
        <dbReference type="Proteomes" id="UP000255036"/>
    </source>
</evidence>
<dbReference type="SFLD" id="SFLDF00310">
    <property type="entry name" value="oxygen-independent_coproporphy"/>
    <property type="match status" value="1"/>
</dbReference>
<evidence type="ECO:0000259" key="1">
    <source>
        <dbReference type="PROSITE" id="PS51918"/>
    </source>
</evidence>
<dbReference type="InterPro" id="IPR058240">
    <property type="entry name" value="rSAM_sf"/>
</dbReference>
<dbReference type="InterPro" id="IPR023404">
    <property type="entry name" value="rSAM_horseshoe"/>
</dbReference>
<proteinExistence type="predicted"/>
<dbReference type="OrthoDB" id="9808022at2"/>
<dbReference type="SUPFAM" id="SSF102114">
    <property type="entry name" value="Radical SAM enzymes"/>
    <property type="match status" value="1"/>
</dbReference>
<dbReference type="Pfam" id="PF04055">
    <property type="entry name" value="Radical_SAM"/>
    <property type="match status" value="1"/>
</dbReference>
<dbReference type="InterPro" id="IPR034505">
    <property type="entry name" value="Coproporphyrinogen-III_oxidase"/>
</dbReference>
<dbReference type="InterPro" id="IPR007197">
    <property type="entry name" value="rSAM"/>
</dbReference>
<comment type="caution">
    <text evidence="2">The sequence shown here is derived from an EMBL/GenBank/DDBJ whole genome shotgun (WGS) entry which is preliminary data.</text>
</comment>
<gene>
    <name evidence="2" type="primary">hemZ</name>
    <name evidence="2" type="ORF">DWV06_06525</name>
</gene>
<dbReference type="SFLD" id="SFLDG01065">
    <property type="entry name" value="anaerobic_coproporphyrinogen-I"/>
    <property type="match status" value="1"/>
</dbReference>
<name>A0A371AWH3_9FIRM</name>
<dbReference type="InterPro" id="IPR023995">
    <property type="entry name" value="HemZ"/>
</dbReference>
<keyword evidence="3" id="KW-1185">Reference proteome</keyword>
<dbReference type="InterPro" id="IPR006638">
    <property type="entry name" value="Elp3/MiaA/NifB-like_rSAM"/>
</dbReference>
<dbReference type="AlphaFoldDB" id="A0A371AWH3"/>
<dbReference type="PANTHER" id="PTHR13932">
    <property type="entry name" value="COPROPORPHYRINIGEN III OXIDASE"/>
    <property type="match status" value="1"/>
</dbReference>
<reference evidence="2 3" key="1">
    <citation type="submission" date="2018-07" db="EMBL/GenBank/DDBJ databases">
        <title>Anaerosacharophilus polymeroproducens gen. nov. sp. nov., an anaerobic bacterium isolated from salt field.</title>
        <authorList>
            <person name="Kim W."/>
            <person name="Yang S.-H."/>
            <person name="Oh J."/>
            <person name="Lee J.-H."/>
            <person name="Kwon K.K."/>
        </authorList>
    </citation>
    <scope>NUCLEOTIDE SEQUENCE [LARGE SCALE GENOMIC DNA]</scope>
    <source>
        <strain evidence="2 3">MCWD5</strain>
    </source>
</reference>
<evidence type="ECO:0000313" key="2">
    <source>
        <dbReference type="EMBL" id="RDU23944.1"/>
    </source>
</evidence>
<dbReference type="RefSeq" id="WP_115481377.1">
    <property type="nucleotide sequence ID" value="NZ_QRCT01000016.1"/>
</dbReference>
<dbReference type="EMBL" id="QRCT01000016">
    <property type="protein sequence ID" value="RDU23944.1"/>
    <property type="molecule type" value="Genomic_DNA"/>
</dbReference>
<sequence length="486" mass="56458">MIMIILNEANFEYDIYSLVKAFYPEEEVSIGVEDTQVECVTPCIYLKVNYKDNLIRIQFLQNKEVILANDTIVNQADRKDTKNRLKRLLYRMLNEYSRKELPWGTLTGIRPTKIPMAFLEKGISKEKVNQILKTTYLISDEKADLCIEIAKRELEILKNIDYKNGYSLYIGIPFCPSTCLYCSFTSYPVSKWKNRMQEYLEALSKEILFTAKAYANKVLNTIYIGGGTPTSLSAEQLDYLLTLLEENFDYSNLQEMTLEAGRPDSITKEKLEVIKAHKVTRISINPQTMKQETLKLIGRHHTVQETIEAFRSARELGFDNINMDLIVGLPEETQEDICHTMEEIAKLNPDSVTVHTLAIKRAARLRMEQEHYKELKISKSPEMIELTEKYCRNMNMVPYYLYRQKNMTGNFENVGYAKWGKEGIYNILIIEEKQTIVALGAGTSSKFVFSEGRIERVENVKDVDNYLARIEEMIERKRKIMTEKKE</sequence>